<dbReference type="SUPFAM" id="SSF51735">
    <property type="entry name" value="NAD(P)-binding Rossmann-fold domains"/>
    <property type="match status" value="1"/>
</dbReference>
<organism evidence="3 4">
    <name type="scientific">Phlebiopsis gigantea (strain 11061_1 CR5-6)</name>
    <name type="common">White-rot fungus</name>
    <name type="synonym">Peniophora gigantea</name>
    <dbReference type="NCBI Taxonomy" id="745531"/>
    <lineage>
        <taxon>Eukaryota</taxon>
        <taxon>Fungi</taxon>
        <taxon>Dikarya</taxon>
        <taxon>Basidiomycota</taxon>
        <taxon>Agaricomycotina</taxon>
        <taxon>Agaricomycetes</taxon>
        <taxon>Polyporales</taxon>
        <taxon>Phanerochaetaceae</taxon>
        <taxon>Phlebiopsis</taxon>
    </lineage>
</organism>
<proteinExistence type="inferred from homology"/>
<comment type="similarity">
    <text evidence="1">Belongs to the short-chain dehydrogenases/reductases (SDR) family.</text>
</comment>
<dbReference type="HOGENOM" id="CLU_010194_1_3_1"/>
<evidence type="ECO:0000313" key="3">
    <source>
        <dbReference type="EMBL" id="KIP03859.1"/>
    </source>
</evidence>
<evidence type="ECO:0000313" key="4">
    <source>
        <dbReference type="Proteomes" id="UP000053257"/>
    </source>
</evidence>
<gene>
    <name evidence="3" type="ORF">PHLGIDRAFT_129895</name>
</gene>
<dbReference type="PANTHER" id="PTHR48107">
    <property type="entry name" value="NADPH-DEPENDENT ALDEHYDE REDUCTASE-LIKE PROTEIN, CHLOROPLASTIC-RELATED"/>
    <property type="match status" value="1"/>
</dbReference>
<dbReference type="OrthoDB" id="498125at2759"/>
<dbReference type="PANTHER" id="PTHR48107:SF7">
    <property type="entry name" value="RE15974P"/>
    <property type="match status" value="1"/>
</dbReference>
<dbReference type="AlphaFoldDB" id="A0A0C3NGJ3"/>
<keyword evidence="4" id="KW-1185">Reference proteome</keyword>
<dbReference type="PRINTS" id="PR00081">
    <property type="entry name" value="GDHRDH"/>
</dbReference>
<dbReference type="FunFam" id="3.40.50.720:FF:000084">
    <property type="entry name" value="Short-chain dehydrogenase reductase"/>
    <property type="match status" value="1"/>
</dbReference>
<reference evidence="3 4" key="1">
    <citation type="journal article" date="2014" name="PLoS Genet.">
        <title>Analysis of the Phlebiopsis gigantea genome, transcriptome and secretome provides insight into its pioneer colonization strategies of wood.</title>
        <authorList>
            <person name="Hori C."/>
            <person name="Ishida T."/>
            <person name="Igarashi K."/>
            <person name="Samejima M."/>
            <person name="Suzuki H."/>
            <person name="Master E."/>
            <person name="Ferreira P."/>
            <person name="Ruiz-Duenas F.J."/>
            <person name="Held B."/>
            <person name="Canessa P."/>
            <person name="Larrondo L.F."/>
            <person name="Schmoll M."/>
            <person name="Druzhinina I.S."/>
            <person name="Kubicek C.P."/>
            <person name="Gaskell J.A."/>
            <person name="Kersten P."/>
            <person name="St John F."/>
            <person name="Glasner J."/>
            <person name="Sabat G."/>
            <person name="Splinter BonDurant S."/>
            <person name="Syed K."/>
            <person name="Yadav J."/>
            <person name="Mgbeahuruike A.C."/>
            <person name="Kovalchuk A."/>
            <person name="Asiegbu F.O."/>
            <person name="Lackner G."/>
            <person name="Hoffmeister D."/>
            <person name="Rencoret J."/>
            <person name="Gutierrez A."/>
            <person name="Sun H."/>
            <person name="Lindquist E."/>
            <person name="Barry K."/>
            <person name="Riley R."/>
            <person name="Grigoriev I.V."/>
            <person name="Henrissat B."/>
            <person name="Kues U."/>
            <person name="Berka R.M."/>
            <person name="Martinez A.T."/>
            <person name="Covert S.F."/>
            <person name="Blanchette R.A."/>
            <person name="Cullen D."/>
        </authorList>
    </citation>
    <scope>NUCLEOTIDE SEQUENCE [LARGE SCALE GENOMIC DNA]</scope>
    <source>
        <strain evidence="3 4">11061_1 CR5-6</strain>
    </source>
</reference>
<dbReference type="InterPro" id="IPR036291">
    <property type="entry name" value="NAD(P)-bd_dom_sf"/>
</dbReference>
<protein>
    <submittedName>
        <fullName evidence="3">Uncharacterized protein</fullName>
    </submittedName>
</protein>
<dbReference type="Pfam" id="PF13561">
    <property type="entry name" value="adh_short_C2"/>
    <property type="match status" value="1"/>
</dbReference>
<dbReference type="InterPro" id="IPR002347">
    <property type="entry name" value="SDR_fam"/>
</dbReference>
<dbReference type="STRING" id="745531.A0A0C3NGJ3"/>
<accession>A0A0C3NGJ3</accession>
<evidence type="ECO:0000256" key="2">
    <source>
        <dbReference type="ARBA" id="ARBA00023002"/>
    </source>
</evidence>
<dbReference type="GO" id="GO:0016614">
    <property type="term" value="F:oxidoreductase activity, acting on CH-OH group of donors"/>
    <property type="evidence" value="ECO:0007669"/>
    <property type="project" value="UniProtKB-ARBA"/>
</dbReference>
<keyword evidence="2" id="KW-0560">Oxidoreductase</keyword>
<dbReference type="EMBL" id="KN840597">
    <property type="protein sequence ID" value="KIP03859.1"/>
    <property type="molecule type" value="Genomic_DNA"/>
</dbReference>
<dbReference type="Gene3D" id="3.40.50.720">
    <property type="entry name" value="NAD(P)-binding Rossmann-like Domain"/>
    <property type="match status" value="1"/>
</dbReference>
<name>A0A0C3NGJ3_PHLG1</name>
<evidence type="ECO:0000256" key="1">
    <source>
        <dbReference type="ARBA" id="ARBA00006484"/>
    </source>
</evidence>
<sequence length="255" mass="26767">MSLPLLGKVAIITGASRGIGAGVAERLAADGATVVVNYNGSKSAADQLVERINAGGKGKAVAAKADMSSLDESVRLVEDTARQFGRLDVLVLNAAIVIDGTLDVITPEQFDSQFSLNVKVPLFMVQAAARHMKAGGRVVFFSTSQTKASLVRPVYLLYIATKGAIEQAMRVLAKDLGARGITVNTVAPSATDTDMLRNALGRSPNANLATEMANLHPQKRVARVDEIAPIVAFLASEEAGWVNGQVIHVSGGYIV</sequence>
<dbReference type="Proteomes" id="UP000053257">
    <property type="component" value="Unassembled WGS sequence"/>
</dbReference>